<evidence type="ECO:0000256" key="1">
    <source>
        <dbReference type="SAM" id="MobiDB-lite"/>
    </source>
</evidence>
<proteinExistence type="predicted"/>
<feature type="compositionally biased region" description="Basic residues" evidence="1">
    <location>
        <begin position="105"/>
        <end position="115"/>
    </location>
</feature>
<dbReference type="Proteomes" id="UP001451303">
    <property type="component" value="Unassembled WGS sequence"/>
</dbReference>
<protein>
    <submittedName>
        <fullName evidence="2">Uncharacterized protein</fullName>
    </submittedName>
</protein>
<accession>A0ABR3DJI9</accession>
<organism evidence="2 3">
    <name type="scientific">Neurospora intermedia</name>
    <dbReference type="NCBI Taxonomy" id="5142"/>
    <lineage>
        <taxon>Eukaryota</taxon>
        <taxon>Fungi</taxon>
        <taxon>Dikarya</taxon>
        <taxon>Ascomycota</taxon>
        <taxon>Pezizomycotina</taxon>
        <taxon>Sordariomycetes</taxon>
        <taxon>Sordariomycetidae</taxon>
        <taxon>Sordariales</taxon>
        <taxon>Sordariaceae</taxon>
        <taxon>Neurospora</taxon>
    </lineage>
</organism>
<name>A0ABR3DJI9_NEUIN</name>
<keyword evidence="3" id="KW-1185">Reference proteome</keyword>
<reference evidence="2 3" key="1">
    <citation type="submission" date="2023-09" db="EMBL/GenBank/DDBJ databases">
        <title>Multi-omics analysis of a traditional fermented food reveals byproduct-associated fungal strains for waste-to-food upcycling.</title>
        <authorList>
            <consortium name="Lawrence Berkeley National Laboratory"/>
            <person name="Rekdal V.M."/>
            <person name="Villalobos-Escobedo J.M."/>
            <person name="Rodriguez-Valeron N."/>
            <person name="Garcia M.O."/>
            <person name="Vasquez D.P."/>
            <person name="Damayanti I."/>
            <person name="Sorensen P.M."/>
            <person name="Baidoo E.E."/>
            <person name="De Carvalho A.C."/>
            <person name="Riley R."/>
            <person name="Lipzen A."/>
            <person name="He G."/>
            <person name="Yan M."/>
            <person name="Haridas S."/>
            <person name="Daum C."/>
            <person name="Yoshinaga Y."/>
            <person name="Ng V."/>
            <person name="Grigoriev I.V."/>
            <person name="Munk R."/>
            <person name="Nuraida L."/>
            <person name="Wijaya C.H."/>
            <person name="Morales P.-C."/>
            <person name="Keasling J.D."/>
        </authorList>
    </citation>
    <scope>NUCLEOTIDE SEQUENCE [LARGE SCALE GENOMIC DNA]</scope>
    <source>
        <strain evidence="2 3">FGSC 2613</strain>
    </source>
</reference>
<feature type="compositionally biased region" description="Basic residues" evidence="1">
    <location>
        <begin position="65"/>
        <end position="75"/>
    </location>
</feature>
<feature type="region of interest" description="Disordered" evidence="1">
    <location>
        <begin position="105"/>
        <end position="161"/>
    </location>
</feature>
<evidence type="ECO:0000313" key="2">
    <source>
        <dbReference type="EMBL" id="KAL0472846.1"/>
    </source>
</evidence>
<dbReference type="EMBL" id="JAVLET010000002">
    <property type="protein sequence ID" value="KAL0472846.1"/>
    <property type="molecule type" value="Genomic_DNA"/>
</dbReference>
<feature type="compositionally biased region" description="Polar residues" evidence="1">
    <location>
        <begin position="18"/>
        <end position="44"/>
    </location>
</feature>
<comment type="caution">
    <text evidence="2">The sequence shown here is derived from an EMBL/GenBank/DDBJ whole genome shotgun (WGS) entry which is preliminary data.</text>
</comment>
<feature type="region of interest" description="Disordered" evidence="1">
    <location>
        <begin position="18"/>
        <end position="82"/>
    </location>
</feature>
<evidence type="ECO:0000313" key="3">
    <source>
        <dbReference type="Proteomes" id="UP001451303"/>
    </source>
</evidence>
<gene>
    <name evidence="2" type="ORF">QR685DRAFT_550824</name>
</gene>
<sequence length="161" mass="16868">MPALVEPAHAMAVDLEHTATTSSERASAGVTSSAHNSTNVASVQSASRPRRSGPSSASSTLGRHLAPKFKRRWKNATRAGTTLARGCLRTEMPVPRKYCEVRCMKRSKAQNKRRREGIPAKRAGGGGSKKGNAGPHKKRDGKGSGSGAAGAVLGGRVQKLT</sequence>